<evidence type="ECO:0000256" key="1">
    <source>
        <dbReference type="ARBA" id="ARBA00004448"/>
    </source>
</evidence>
<dbReference type="Proteomes" id="UP000663855">
    <property type="component" value="Unassembled WGS sequence"/>
</dbReference>
<evidence type="ECO:0000256" key="11">
    <source>
        <dbReference type="PROSITE-ProRule" id="PRU00282"/>
    </source>
</evidence>
<feature type="transmembrane region" description="Helical" evidence="13">
    <location>
        <begin position="345"/>
        <end position="366"/>
    </location>
</feature>
<evidence type="ECO:0000256" key="13">
    <source>
        <dbReference type="SAM" id="Phobius"/>
    </source>
</evidence>
<keyword evidence="5" id="KW-0677">Repeat</keyword>
<evidence type="ECO:0000313" key="16">
    <source>
        <dbReference type="EMBL" id="CAF4416153.1"/>
    </source>
</evidence>
<feature type="repeat" description="Solcar" evidence="11">
    <location>
        <begin position="145"/>
        <end position="229"/>
    </location>
</feature>
<evidence type="ECO:0000313" key="15">
    <source>
        <dbReference type="EMBL" id="CAF4372388.1"/>
    </source>
</evidence>
<accession>A0A815U521</accession>
<dbReference type="PANTHER" id="PTHR45671">
    <property type="entry name" value="SOLUTE CARRIER FAMILY 25 (MITOCHONDRIAL CARRIER PHOSPHATE CARRIER), MEMBER 3, LIKE-RELATED-RELATED"/>
    <property type="match status" value="1"/>
</dbReference>
<evidence type="ECO:0000256" key="7">
    <source>
        <dbReference type="ARBA" id="ARBA00022946"/>
    </source>
</evidence>
<keyword evidence="8 13" id="KW-1133">Transmembrane helix</keyword>
<reference evidence="14" key="1">
    <citation type="submission" date="2021-02" db="EMBL/GenBank/DDBJ databases">
        <authorList>
            <person name="Nowell W R."/>
        </authorList>
    </citation>
    <scope>NUCLEOTIDE SEQUENCE</scope>
</reference>
<evidence type="ECO:0000256" key="9">
    <source>
        <dbReference type="ARBA" id="ARBA00023128"/>
    </source>
</evidence>
<evidence type="ECO:0000313" key="14">
    <source>
        <dbReference type="EMBL" id="CAF1511563.1"/>
    </source>
</evidence>
<keyword evidence="7" id="KW-0809">Transit peptide</keyword>
<sequence length="457" mass="51862">MTNNARKKLAWPCVHAVVGVEEKKHSGALSTLIFLFESNKKTEQDYSMKNIRCAHVVETGHSHHQTYSIYGNHHLSRSRWLSMKSQEFFEHRFIIPIVTVIRLITIIPYKCVMTVLRYIIDLGNFNSFSHSNGKEHYSCEYGSVKYYIYCGIGGMISCGITHTALVPLDLIKCRLQVKPQKYVNLINGFKITIAEEGIFGLTKGWAPTLIGYSLQGLGKFGFYEIFKNFYGGLLGEENSYTYRTTLYLIASASAEIFADVALAPWEATKVRMQTQDNWASSLRQGLPKLYAEEGLWGFYKGIVPLWLRQIPYTMMKFACFERTIEALYKYVIPKPREQCTKSEQLGVTFIAGYIAGIFCAIVSHPADTIVSKLNNEKGLSLFDAIRRVGFAGLWKGLGPRIFMIGTLTALQWFIYDTVKVILALPRPPPPQPPVTLQRRYGLNGDKEPLIRDLNVKT</sequence>
<evidence type="ECO:0000256" key="12">
    <source>
        <dbReference type="RuleBase" id="RU000488"/>
    </source>
</evidence>
<feature type="transmembrane region" description="Helical" evidence="13">
    <location>
        <begin position="93"/>
        <end position="120"/>
    </location>
</feature>
<dbReference type="PROSITE" id="PS50920">
    <property type="entry name" value="SOLCAR"/>
    <property type="match status" value="3"/>
</dbReference>
<evidence type="ECO:0000256" key="3">
    <source>
        <dbReference type="ARBA" id="ARBA00022448"/>
    </source>
</evidence>
<dbReference type="InterPro" id="IPR018108">
    <property type="entry name" value="MCP_transmembrane"/>
</dbReference>
<evidence type="ECO:0000313" key="17">
    <source>
        <dbReference type="Proteomes" id="UP000663855"/>
    </source>
</evidence>
<comment type="subcellular location">
    <subcellularLocation>
        <location evidence="1">Mitochondrion inner membrane</location>
        <topology evidence="1">Multi-pass membrane protein</topology>
    </subcellularLocation>
</comment>
<gene>
    <name evidence="16" type="ORF">BYL167_LOCUS32230</name>
    <name evidence="14" type="ORF">CJN711_LOCUS27854</name>
    <name evidence="15" type="ORF">GIL414_LOCUS28906</name>
</gene>
<dbReference type="Pfam" id="PF00153">
    <property type="entry name" value="Mito_carr"/>
    <property type="match status" value="3"/>
</dbReference>
<dbReference type="InterPro" id="IPR023395">
    <property type="entry name" value="MCP_dom_sf"/>
</dbReference>
<evidence type="ECO:0000256" key="8">
    <source>
        <dbReference type="ARBA" id="ARBA00022989"/>
    </source>
</evidence>
<comment type="caution">
    <text evidence="14">The sequence shown here is derived from an EMBL/GenBank/DDBJ whole genome shotgun (WGS) entry which is preliminary data.</text>
</comment>
<dbReference type="EMBL" id="CAJOBJ010050689">
    <property type="protein sequence ID" value="CAF4372388.1"/>
    <property type="molecule type" value="Genomic_DNA"/>
</dbReference>
<keyword evidence="6" id="KW-0999">Mitochondrion inner membrane</keyword>
<protein>
    <recommendedName>
        <fullName evidence="18">Phosphate carrier protein, mitochondrial</fullName>
    </recommendedName>
</protein>
<proteinExistence type="inferred from homology"/>
<dbReference type="GO" id="GO:1990547">
    <property type="term" value="P:mitochondrial phosphate ion transmembrane transport"/>
    <property type="evidence" value="ECO:0007669"/>
    <property type="project" value="InterPro"/>
</dbReference>
<evidence type="ECO:0000256" key="4">
    <source>
        <dbReference type="ARBA" id="ARBA00022692"/>
    </source>
</evidence>
<dbReference type="PANTHER" id="PTHR45671:SF10">
    <property type="entry name" value="SOLUTE CARRIER FAMILY 25 MEMBER 3"/>
    <property type="match status" value="1"/>
</dbReference>
<feature type="transmembrane region" description="Helical" evidence="13">
    <location>
        <begin position="146"/>
        <end position="171"/>
    </location>
</feature>
<evidence type="ECO:0008006" key="18">
    <source>
        <dbReference type="Google" id="ProtNLM"/>
    </source>
</evidence>
<dbReference type="EMBL" id="CAJNOV010013142">
    <property type="protein sequence ID" value="CAF1511563.1"/>
    <property type="molecule type" value="Genomic_DNA"/>
</dbReference>
<dbReference type="GO" id="GO:0005315">
    <property type="term" value="F:phosphate transmembrane transporter activity"/>
    <property type="evidence" value="ECO:0007669"/>
    <property type="project" value="InterPro"/>
</dbReference>
<dbReference type="SUPFAM" id="SSF103506">
    <property type="entry name" value="Mitochondrial carrier"/>
    <property type="match status" value="1"/>
</dbReference>
<dbReference type="AlphaFoldDB" id="A0A815U521"/>
<feature type="repeat" description="Solcar" evidence="11">
    <location>
        <begin position="343"/>
        <end position="421"/>
    </location>
</feature>
<keyword evidence="3 12" id="KW-0813">Transport</keyword>
<keyword evidence="4 11" id="KW-0812">Transmembrane</keyword>
<dbReference type="Proteomes" id="UP000681967">
    <property type="component" value="Unassembled WGS sequence"/>
</dbReference>
<keyword evidence="10 11" id="KW-0472">Membrane</keyword>
<keyword evidence="9" id="KW-0496">Mitochondrion</keyword>
<dbReference type="FunFam" id="1.50.40.10:FF:000005">
    <property type="entry name" value="Mitochondrial phosphate carrier protein 2"/>
    <property type="match status" value="1"/>
</dbReference>
<dbReference type="Gene3D" id="1.50.40.10">
    <property type="entry name" value="Mitochondrial carrier domain"/>
    <property type="match status" value="2"/>
</dbReference>
<evidence type="ECO:0000256" key="10">
    <source>
        <dbReference type="ARBA" id="ARBA00023136"/>
    </source>
</evidence>
<name>A0A815U521_9BILA</name>
<evidence type="ECO:0000256" key="5">
    <source>
        <dbReference type="ARBA" id="ARBA00022737"/>
    </source>
</evidence>
<evidence type="ECO:0000256" key="2">
    <source>
        <dbReference type="ARBA" id="ARBA00006375"/>
    </source>
</evidence>
<dbReference type="GO" id="GO:0005743">
    <property type="term" value="C:mitochondrial inner membrane"/>
    <property type="evidence" value="ECO:0007669"/>
    <property type="project" value="UniProtKB-SubCell"/>
</dbReference>
<feature type="transmembrane region" description="Helical" evidence="13">
    <location>
        <begin position="397"/>
        <end position="415"/>
    </location>
</feature>
<dbReference type="EMBL" id="CAJOBH010059170">
    <property type="protein sequence ID" value="CAF4416153.1"/>
    <property type="molecule type" value="Genomic_DNA"/>
</dbReference>
<evidence type="ECO:0000256" key="6">
    <source>
        <dbReference type="ARBA" id="ARBA00022792"/>
    </source>
</evidence>
<dbReference type="InterPro" id="IPR044677">
    <property type="entry name" value="SLC25A3/Pic2/Mir1-like"/>
</dbReference>
<comment type="similarity">
    <text evidence="2 12">Belongs to the mitochondrial carrier (TC 2.A.29) family.</text>
</comment>
<organism evidence="14 17">
    <name type="scientific">Rotaria magnacalcarata</name>
    <dbReference type="NCBI Taxonomy" id="392030"/>
    <lineage>
        <taxon>Eukaryota</taxon>
        <taxon>Metazoa</taxon>
        <taxon>Spiralia</taxon>
        <taxon>Gnathifera</taxon>
        <taxon>Rotifera</taxon>
        <taxon>Eurotatoria</taxon>
        <taxon>Bdelloidea</taxon>
        <taxon>Philodinida</taxon>
        <taxon>Philodinidae</taxon>
        <taxon>Rotaria</taxon>
    </lineage>
</organism>
<feature type="repeat" description="Solcar" evidence="11">
    <location>
        <begin position="242"/>
        <end position="326"/>
    </location>
</feature>
<dbReference type="Proteomes" id="UP000681720">
    <property type="component" value="Unassembled WGS sequence"/>
</dbReference>